<gene>
    <name evidence="1" type="ordered locus">ACP_3248</name>
</gene>
<evidence type="ECO:0008006" key="3">
    <source>
        <dbReference type="Google" id="ProtNLM"/>
    </source>
</evidence>
<dbReference type="InParanoid" id="C1F5R5"/>
<evidence type="ECO:0000313" key="2">
    <source>
        <dbReference type="Proteomes" id="UP000002207"/>
    </source>
</evidence>
<sequence length="481" mass="54484">MATSRNVIGLFLGAGSSAEVGMPLVWDLTEELKGWLTPEKLRELNAGWRSQGTGYPDEVIEDFISVLVKEEMHYESLLGYLETQANRQSSLRQQYHGLYSLLVEIVHHILRMRHTNNADLIERNLTLLEGMAKLGQGDEPLWVFSLNHDMIVECVGAKFGVPIRSGFCGTPITFPRRDPAGTKIGELKAESLTEDDLKRGMAFPTSGPIGINLLKIHGALDVFSYRDGKDFAKLVPDAPTVRGIIDMLAIAEHELIFVDPARSRSFKATNEITYADDEGVMQFLRRSLVAGTHKFDNRHSQVIPKEFLKQFASNINFVSTLICIGYGFGDLHINQVLVDWLEWSSERKLEIVSPGPRVPPFLLHLRPQVEIHNEAASDYLDRAAGIVRTRRELSQRRLGRWFSKYRKAPQEQQRFLTFMQERQNHSFRELLVRMKARIDAGEGGRLAESPLAAGVLEQELQRKNEISFDALVEEFLSIEES</sequence>
<organism evidence="1 2">
    <name type="scientific">Acidobacterium capsulatum (strain ATCC 51196 / DSM 11244 / BCRC 80197 / JCM 7670 / NBRC 15755 / NCIMB 13165 / 161)</name>
    <dbReference type="NCBI Taxonomy" id="240015"/>
    <lineage>
        <taxon>Bacteria</taxon>
        <taxon>Pseudomonadati</taxon>
        <taxon>Acidobacteriota</taxon>
        <taxon>Terriglobia</taxon>
        <taxon>Terriglobales</taxon>
        <taxon>Acidobacteriaceae</taxon>
        <taxon>Acidobacterium</taxon>
    </lineage>
</organism>
<name>C1F5R5_ACIC5</name>
<dbReference type="Proteomes" id="UP000002207">
    <property type="component" value="Chromosome"/>
</dbReference>
<reference evidence="1 2" key="1">
    <citation type="journal article" date="2009" name="Appl. Environ. Microbiol.">
        <title>Three genomes from the phylum Acidobacteria provide insight into the lifestyles of these microorganisms in soils.</title>
        <authorList>
            <person name="Ward N.L."/>
            <person name="Challacombe J.F."/>
            <person name="Janssen P.H."/>
            <person name="Henrissat B."/>
            <person name="Coutinho P.M."/>
            <person name="Wu M."/>
            <person name="Xie G."/>
            <person name="Haft D.H."/>
            <person name="Sait M."/>
            <person name="Badger J."/>
            <person name="Barabote R.D."/>
            <person name="Bradley B."/>
            <person name="Brettin T.S."/>
            <person name="Brinkac L.M."/>
            <person name="Bruce D."/>
            <person name="Creasy T."/>
            <person name="Daugherty S.C."/>
            <person name="Davidsen T.M."/>
            <person name="DeBoy R.T."/>
            <person name="Detter J.C."/>
            <person name="Dodson R.J."/>
            <person name="Durkin A.S."/>
            <person name="Ganapathy A."/>
            <person name="Gwinn-Giglio M."/>
            <person name="Han C.S."/>
            <person name="Khouri H."/>
            <person name="Kiss H."/>
            <person name="Kothari S.P."/>
            <person name="Madupu R."/>
            <person name="Nelson K.E."/>
            <person name="Nelson W.C."/>
            <person name="Paulsen I."/>
            <person name="Penn K."/>
            <person name="Ren Q."/>
            <person name="Rosovitz M.J."/>
            <person name="Selengut J.D."/>
            <person name="Shrivastava S."/>
            <person name="Sullivan S.A."/>
            <person name="Tapia R."/>
            <person name="Thompson L.S."/>
            <person name="Watkins K.L."/>
            <person name="Yang Q."/>
            <person name="Yu C."/>
            <person name="Zafar N."/>
            <person name="Zhou L."/>
            <person name="Kuske C.R."/>
        </authorList>
    </citation>
    <scope>NUCLEOTIDE SEQUENCE [LARGE SCALE GENOMIC DNA]</scope>
    <source>
        <strain evidence="2">ATCC 51196 / DSM 11244 / BCRC 80197 / JCM 7670 / NBRC 15755 / NCIMB 13165 / 161</strain>
    </source>
</reference>
<dbReference type="RefSeq" id="WP_015898285.1">
    <property type="nucleotide sequence ID" value="NC_012483.1"/>
</dbReference>
<dbReference type="AlphaFoldDB" id="C1F5R5"/>
<proteinExistence type="predicted"/>
<protein>
    <recommendedName>
        <fullName evidence="3">SIR2-like domain-containing protein</fullName>
    </recommendedName>
</protein>
<dbReference type="eggNOG" id="ENOG5031H9T">
    <property type="taxonomic scope" value="Bacteria"/>
</dbReference>
<evidence type="ECO:0000313" key="1">
    <source>
        <dbReference type="EMBL" id="ACO32688.1"/>
    </source>
</evidence>
<accession>C1F5R5</accession>
<keyword evidence="2" id="KW-1185">Reference proteome</keyword>
<dbReference type="OrthoDB" id="9808492at2"/>
<dbReference type="HOGENOM" id="CLU_553974_0_0_0"/>
<dbReference type="KEGG" id="aca:ACP_3248"/>
<dbReference type="EMBL" id="CP001472">
    <property type="protein sequence ID" value="ACO32688.1"/>
    <property type="molecule type" value="Genomic_DNA"/>
</dbReference>